<keyword evidence="24 38" id="KW-0472">Membrane</keyword>
<feature type="active site" description="Proton acceptor" evidence="32">
    <location>
        <position position="910"/>
    </location>
</feature>
<proteinExistence type="inferred from homology"/>
<evidence type="ECO:0000256" key="6">
    <source>
        <dbReference type="ARBA" id="ARBA00011902"/>
    </source>
</evidence>
<keyword evidence="28" id="KW-0325">Glycoprotein</keyword>
<dbReference type="GO" id="GO:0016477">
    <property type="term" value="P:cell migration"/>
    <property type="evidence" value="ECO:0007669"/>
    <property type="project" value="TreeGrafter"/>
</dbReference>
<dbReference type="InterPro" id="IPR013098">
    <property type="entry name" value="Ig_I-set"/>
</dbReference>
<evidence type="ECO:0000256" key="34">
    <source>
        <dbReference type="PIRSR" id="PIRSR000615-3"/>
    </source>
</evidence>
<keyword evidence="27 36" id="KW-0675">Receptor</keyword>
<dbReference type="Gene3D" id="3.30.200.20">
    <property type="entry name" value="Phosphorylase Kinase, domain 1"/>
    <property type="match status" value="1"/>
</dbReference>
<dbReference type="FunFam" id="2.60.40.10:FF:000247">
    <property type="entry name" value="Vascular endothelial growth factor receptor 3"/>
    <property type="match status" value="1"/>
</dbReference>
<dbReference type="AlphaFoldDB" id="A0A452TIW7"/>
<keyword evidence="26" id="KW-1015">Disulfide bond</keyword>
<dbReference type="GO" id="GO:0005769">
    <property type="term" value="C:early endosome"/>
    <property type="evidence" value="ECO:0007669"/>
    <property type="project" value="UniProtKB-SubCell"/>
</dbReference>
<dbReference type="InterPro" id="IPR041348">
    <property type="entry name" value="VEGFR-2_TMD"/>
</dbReference>
<dbReference type="FunFam" id="3.30.200.20:FF:000041">
    <property type="entry name" value="Vascular endothelial growth factor receptor 2"/>
    <property type="match status" value="1"/>
</dbReference>
<feature type="domain" description="Ig-like" evidence="40">
    <location>
        <begin position="187"/>
        <end position="281"/>
    </location>
</feature>
<keyword evidence="16 33" id="KW-0547">Nucleotide-binding</keyword>
<dbReference type="GO" id="GO:0070161">
    <property type="term" value="C:anchoring junction"/>
    <property type="evidence" value="ECO:0007669"/>
    <property type="project" value="UniProtKB-SubCell"/>
</dbReference>
<evidence type="ECO:0000256" key="27">
    <source>
        <dbReference type="ARBA" id="ARBA00023170"/>
    </source>
</evidence>
<feature type="domain" description="Ig-like" evidence="40">
    <location>
        <begin position="460"/>
        <end position="543"/>
    </location>
</feature>
<evidence type="ECO:0000256" key="33">
    <source>
        <dbReference type="PIRSR" id="PIRSR000615-2"/>
    </source>
</evidence>
<dbReference type="GO" id="GO:0030335">
    <property type="term" value="P:positive regulation of cell migration"/>
    <property type="evidence" value="ECO:0007669"/>
    <property type="project" value="UniProtKB-ARBA"/>
</dbReference>
<keyword evidence="17" id="KW-0967">Endosome</keyword>
<dbReference type="SUPFAM" id="SSF48726">
    <property type="entry name" value="Immunoglobulin"/>
    <property type="match status" value="6"/>
</dbReference>
<keyword evidence="22" id="KW-0965">Cell junction</keyword>
<dbReference type="PIRSF" id="PIRSF000615">
    <property type="entry name" value="TyrPK_CSF1-R"/>
    <property type="match status" value="1"/>
</dbReference>
<feature type="binding site" evidence="34">
    <location>
        <position position="915"/>
    </location>
    <ligand>
        <name>Mg(2+)</name>
        <dbReference type="ChEBI" id="CHEBI:18420"/>
    </ligand>
</feature>
<evidence type="ECO:0000256" key="10">
    <source>
        <dbReference type="ARBA" id="ARBA00022553"/>
    </source>
</evidence>
<comment type="subcellular location">
    <subcellularLocation>
        <location evidence="3">Cell junction</location>
    </subcellularLocation>
    <subcellularLocation>
        <location evidence="2">Cell membrane</location>
        <topology evidence="2">Single-pass type I membrane protein</topology>
    </subcellularLocation>
    <subcellularLocation>
        <location evidence="5">Cytoplasmic vesicle</location>
    </subcellularLocation>
    <subcellularLocation>
        <location evidence="4">Early endosome</location>
    </subcellularLocation>
    <subcellularLocation>
        <location evidence="1">Endoplasmic reticulum</location>
    </subcellularLocation>
    <subcellularLocation>
        <location evidence="36">Membrane</location>
        <topology evidence="36">Single-pass type I membrane protein</topology>
    </subcellularLocation>
</comment>
<dbReference type="GO" id="GO:0001936">
    <property type="term" value="P:regulation of endothelial cell proliferation"/>
    <property type="evidence" value="ECO:0007669"/>
    <property type="project" value="UniProtKB-ARBA"/>
</dbReference>
<evidence type="ECO:0000256" key="38">
    <source>
        <dbReference type="SAM" id="Phobius"/>
    </source>
</evidence>
<dbReference type="GO" id="GO:0060562">
    <property type="term" value="P:epithelial tube morphogenesis"/>
    <property type="evidence" value="ECO:0007669"/>
    <property type="project" value="UniProtKB-ARBA"/>
</dbReference>
<evidence type="ECO:0000313" key="41">
    <source>
        <dbReference type="Ensembl" id="ENSUMAP00000007872"/>
    </source>
</evidence>
<dbReference type="InterPro" id="IPR003598">
    <property type="entry name" value="Ig_sub2"/>
</dbReference>
<dbReference type="PROSITE" id="PS50011">
    <property type="entry name" value="PROTEIN_KINASE_DOM"/>
    <property type="match status" value="1"/>
</dbReference>
<keyword evidence="29 36" id="KW-0393">Immunoglobulin domain</keyword>
<keyword evidence="15" id="KW-0677">Repeat</keyword>
<dbReference type="PROSITE" id="PS00240">
    <property type="entry name" value="RECEPTOR_TYR_KIN_III"/>
    <property type="match status" value="1"/>
</dbReference>
<evidence type="ECO:0000256" key="2">
    <source>
        <dbReference type="ARBA" id="ARBA00004251"/>
    </source>
</evidence>
<feature type="binding site" evidence="34">
    <location>
        <position position="928"/>
    </location>
    <ligand>
        <name>Mg(2+)</name>
        <dbReference type="ChEBI" id="CHEBI:18420"/>
    </ligand>
</feature>
<comment type="catalytic activity">
    <reaction evidence="31">
        <text>L-tyrosyl-[protein] + ATP = O-phospho-L-tyrosyl-[protein] + ADP + H(+)</text>
        <dbReference type="Rhea" id="RHEA:10596"/>
        <dbReference type="Rhea" id="RHEA-COMP:10136"/>
        <dbReference type="Rhea" id="RHEA-COMP:20101"/>
        <dbReference type="ChEBI" id="CHEBI:15378"/>
        <dbReference type="ChEBI" id="CHEBI:30616"/>
        <dbReference type="ChEBI" id="CHEBI:46858"/>
        <dbReference type="ChEBI" id="CHEBI:61978"/>
        <dbReference type="ChEBI" id="CHEBI:456216"/>
        <dbReference type="EC" id="2.7.10.1"/>
    </reaction>
</comment>
<evidence type="ECO:0000256" key="3">
    <source>
        <dbReference type="ARBA" id="ARBA00004282"/>
    </source>
</evidence>
<evidence type="ECO:0000256" key="26">
    <source>
        <dbReference type="ARBA" id="ARBA00023157"/>
    </source>
</evidence>
<evidence type="ECO:0000256" key="21">
    <source>
        <dbReference type="ARBA" id="ARBA00022840"/>
    </source>
</evidence>
<dbReference type="InterPro" id="IPR020635">
    <property type="entry name" value="Tyr_kinase_cat_dom"/>
</dbReference>
<feature type="binding site" evidence="33">
    <location>
        <begin position="738"/>
        <end position="745"/>
    </location>
    <ligand>
        <name>ATP</name>
        <dbReference type="ChEBI" id="CHEBI:30616"/>
    </ligand>
</feature>
<keyword evidence="14" id="KW-0732">Signal</keyword>
<keyword evidence="11" id="KW-0037">Angiogenesis</keyword>
<dbReference type="GO" id="GO:0043066">
    <property type="term" value="P:negative regulation of apoptotic process"/>
    <property type="evidence" value="ECO:0007669"/>
    <property type="project" value="UniProtKB-ARBA"/>
</dbReference>
<evidence type="ECO:0000256" key="8">
    <source>
        <dbReference type="ARBA" id="ARBA00022473"/>
    </source>
</evidence>
<dbReference type="FunFam" id="2.60.40.10:FF:000596">
    <property type="entry name" value="Vascular endothelial growth factor receptor 2"/>
    <property type="match status" value="1"/>
</dbReference>
<evidence type="ECO:0000256" key="12">
    <source>
        <dbReference type="ARBA" id="ARBA00022679"/>
    </source>
</evidence>
<evidence type="ECO:0000256" key="19">
    <source>
        <dbReference type="ARBA" id="ARBA00022782"/>
    </source>
</evidence>
<evidence type="ECO:0000256" key="20">
    <source>
        <dbReference type="ARBA" id="ARBA00022824"/>
    </source>
</evidence>
<name>A0A452TIW7_URSMA</name>
<keyword evidence="34" id="KW-0479">Metal-binding</keyword>
<feature type="transmembrane region" description="Helical" evidence="38">
    <location>
        <begin position="662"/>
        <end position="683"/>
    </location>
</feature>
<feature type="binding site" evidence="33 35">
    <location>
        <position position="765"/>
    </location>
    <ligand>
        <name>ATP</name>
        <dbReference type="ChEBI" id="CHEBI:30616"/>
    </ligand>
</feature>
<sequence>KDILTITANTTLQITCRGQRDLDWLWPNNQSGSEKRVEVAECSDSLFCKTLTIPKVIGNDTGAYKCFYRDADTASVIYVYVQDYRSPFIASVSDQHGVVYITENKNKTVVIPCLGSISNLNVSLCARYPEKRFVPDGHRISWDSKKGFTIPSYMISYAGMVFCEAKINDESYQSIMYIVVVVGYKIYDVVLSPHHRVELSVGERLVLNCTARTELNVGIDFNWEYPSLKHKKLVNRDLKTQSGSEMKKFLSTLTIDGVTRSDQGWYTCAASSGLMTKRNSTFVRCKVLFYLEANPSVILIPGTFPPRYKNGRPIESNHTIKGEKELIIMEVSEKDTGNYTVILTNPISKEKQSHVVSLLVNVPPQIGEKSLISLVDSYQYGTTQTLTCTVYSVPPPHHIRWYWQLEECAYKPTTLVIQAANVSALYKCEAINKVGRGERVISFHVTREYHSPRGVGSPTERENVSLWCTADRTMFENLTWYKLGPHALPVHAGELPTPVCKNLDALWKMNATKFSNGTSDILIMELQNASLRDQGDYVCFAQDRKTKKRHCVVRQLKVLERVAPMITGNLENQTTSIGETIEVSCTTSGNPPPQVTWFKDNETLVEDSGIVLKDGNRNLTIRRVRKEDEGLYTCQACSVLGCAKVEAFFIVEGAQEKTNLEVIILVGTAVIAMFFWLLLVIVLRTVKRANGGELKTGYLSIVMDPDELPLDEHCERLPYDASKWEFPRDRLKLGKPLGRGAFGQVIEADAFGIDKTATCKTVAVKMLKEGATHSEHRALMSELKILIHIGHHLNVVNLLGACTKPGGPLMVIVEFCKFGNLSTYLRSKRNEFVPYKITMDPKRRLDSITSSQSSASSGFVEEKSLSDVEEEEVSEDLYKNFLTLEHLICYSFQVAKGMEFLASRKCIHRDLAARNILLSEKNVVKICDFGLARDIYKDPDYVRKGDARLPLKWMAPETIFDRVYTIQSDVWSFGVLLWEIFSLGASPYPGVKIDEEFCRRLKEGTRMRAPDYTTPEMYQTMLDCWHGEPNQRPTFSELVEHLGNLLQANAQQVCDLHPSSVSKGSSPPWTLSCALLFLTNHKPPWPLFLMKRLLRGCKSKESVASEGSNHTSGYQSGYHSDDTDTTVYSSEEAELLKLMEIGPQAGSAAQILQPDSGPTLSSPPV</sequence>
<dbReference type="FunFam" id="2.60.40.10:FF:000143">
    <property type="entry name" value="Vascular endothelial growth factor receptor 3"/>
    <property type="match status" value="1"/>
</dbReference>
<dbReference type="Pfam" id="PF21339">
    <property type="entry name" value="VEGFR-1-like_Ig-like"/>
    <property type="match status" value="1"/>
</dbReference>
<dbReference type="Pfam" id="PF13927">
    <property type="entry name" value="Ig_3"/>
    <property type="match status" value="1"/>
</dbReference>
<dbReference type="PRINTS" id="PR01834">
    <property type="entry name" value="VEGFRECEPTR2"/>
</dbReference>
<evidence type="ECO:0000256" key="4">
    <source>
        <dbReference type="ARBA" id="ARBA00004412"/>
    </source>
</evidence>
<evidence type="ECO:0000256" key="9">
    <source>
        <dbReference type="ARBA" id="ARBA00022475"/>
    </source>
</evidence>
<dbReference type="GO" id="GO:0045766">
    <property type="term" value="P:positive regulation of angiogenesis"/>
    <property type="evidence" value="ECO:0007669"/>
    <property type="project" value="TreeGrafter"/>
</dbReference>
<evidence type="ECO:0000256" key="18">
    <source>
        <dbReference type="ARBA" id="ARBA00022777"/>
    </source>
</evidence>
<evidence type="ECO:0000256" key="17">
    <source>
        <dbReference type="ARBA" id="ARBA00022753"/>
    </source>
</evidence>
<dbReference type="FunFam" id="2.60.40.10:FF:000532">
    <property type="entry name" value="Vascular endothelial growth factor receptor 2"/>
    <property type="match status" value="1"/>
</dbReference>
<evidence type="ECO:0000256" key="37">
    <source>
        <dbReference type="SAM" id="MobiDB-lite"/>
    </source>
</evidence>
<feature type="region of interest" description="Disordered" evidence="37">
    <location>
        <begin position="1103"/>
        <end position="1126"/>
    </location>
</feature>
<evidence type="ECO:0000259" key="39">
    <source>
        <dbReference type="PROSITE" id="PS50011"/>
    </source>
</evidence>
<evidence type="ECO:0000256" key="24">
    <source>
        <dbReference type="ARBA" id="ARBA00023136"/>
    </source>
</evidence>
<dbReference type="GeneTree" id="ENSGT00940000156710"/>
<dbReference type="GO" id="GO:0019838">
    <property type="term" value="F:growth factor binding"/>
    <property type="evidence" value="ECO:0007669"/>
    <property type="project" value="InterPro"/>
</dbReference>
<protein>
    <recommendedName>
        <fullName evidence="7">Vascular endothelial growth factor receptor 2</fullName>
        <ecNumber evidence="6">2.7.10.1</ecNumber>
    </recommendedName>
</protein>
<dbReference type="PANTHER" id="PTHR24416:SF45">
    <property type="entry name" value="VASCULAR ENDOTHELIAL GROWTH FACTOR RECEPTOR 2"/>
    <property type="match status" value="1"/>
</dbReference>
<dbReference type="Pfam" id="PF07679">
    <property type="entry name" value="I-set"/>
    <property type="match status" value="1"/>
</dbReference>
<evidence type="ECO:0000256" key="13">
    <source>
        <dbReference type="ARBA" id="ARBA00022692"/>
    </source>
</evidence>
<keyword evidence="21 33" id="KW-0067">ATP-binding</keyword>
<keyword evidence="13 36" id="KW-0812">Transmembrane</keyword>
<dbReference type="GO" id="GO:0045446">
    <property type="term" value="P:endothelial cell differentiation"/>
    <property type="evidence" value="ECO:0007669"/>
    <property type="project" value="TreeGrafter"/>
</dbReference>
<dbReference type="GO" id="GO:0050679">
    <property type="term" value="P:positive regulation of epithelial cell proliferation"/>
    <property type="evidence" value="ECO:0007669"/>
    <property type="project" value="UniProtKB-ARBA"/>
</dbReference>
<keyword evidence="23 38" id="KW-1133">Transmembrane helix</keyword>
<gene>
    <name evidence="41" type="primary">KDR</name>
</gene>
<keyword evidence="20" id="KW-0256">Endoplasmic reticulum</keyword>
<dbReference type="InterPro" id="IPR036179">
    <property type="entry name" value="Ig-like_dom_sf"/>
</dbReference>
<evidence type="ECO:0000256" key="28">
    <source>
        <dbReference type="ARBA" id="ARBA00023180"/>
    </source>
</evidence>
<dbReference type="InterPro" id="IPR003599">
    <property type="entry name" value="Ig_sub"/>
</dbReference>
<organism evidence="41">
    <name type="scientific">Ursus maritimus</name>
    <name type="common">Polar bear</name>
    <name type="synonym">Thalarctos maritimus</name>
    <dbReference type="NCBI Taxonomy" id="29073"/>
    <lineage>
        <taxon>Eukaryota</taxon>
        <taxon>Metazoa</taxon>
        <taxon>Chordata</taxon>
        <taxon>Craniata</taxon>
        <taxon>Vertebrata</taxon>
        <taxon>Euteleostomi</taxon>
        <taxon>Mammalia</taxon>
        <taxon>Eutheria</taxon>
        <taxon>Laurasiatheria</taxon>
        <taxon>Carnivora</taxon>
        <taxon>Caniformia</taxon>
        <taxon>Ursidae</taxon>
        <taxon>Ursus</taxon>
    </lineage>
</organism>
<dbReference type="SMART" id="SM00219">
    <property type="entry name" value="TyrKc"/>
    <property type="match status" value="1"/>
</dbReference>
<evidence type="ECO:0000256" key="11">
    <source>
        <dbReference type="ARBA" id="ARBA00022657"/>
    </source>
</evidence>
<dbReference type="InterPro" id="IPR011009">
    <property type="entry name" value="Kinase-like_dom_sf"/>
</dbReference>
<dbReference type="GO" id="GO:0009967">
    <property type="term" value="P:positive regulation of signal transduction"/>
    <property type="evidence" value="ECO:0007669"/>
    <property type="project" value="UniProtKB-ARBA"/>
</dbReference>
<evidence type="ECO:0000256" key="15">
    <source>
        <dbReference type="ARBA" id="ARBA00022737"/>
    </source>
</evidence>
<dbReference type="InterPro" id="IPR001245">
    <property type="entry name" value="Ser-Thr/Tyr_kinase_cat_dom"/>
</dbReference>
<dbReference type="InterPro" id="IPR000719">
    <property type="entry name" value="Prot_kinase_dom"/>
</dbReference>
<keyword evidence="8" id="KW-0217">Developmental protein</keyword>
<dbReference type="GO" id="GO:0005783">
    <property type="term" value="C:endoplasmic reticulum"/>
    <property type="evidence" value="ECO:0007669"/>
    <property type="project" value="UniProtKB-SubCell"/>
</dbReference>
<dbReference type="GO" id="GO:0005524">
    <property type="term" value="F:ATP binding"/>
    <property type="evidence" value="ECO:0007669"/>
    <property type="project" value="UniProtKB-UniRule"/>
</dbReference>
<keyword evidence="19" id="KW-0221">Differentiation</keyword>
<evidence type="ECO:0000256" key="31">
    <source>
        <dbReference type="ARBA" id="ARBA00051243"/>
    </source>
</evidence>
<dbReference type="Gene3D" id="2.60.40.10">
    <property type="entry name" value="Immunoglobulins"/>
    <property type="match status" value="8"/>
</dbReference>
<feature type="binding site" evidence="33">
    <location>
        <position position="914"/>
    </location>
    <ligand>
        <name>ATP</name>
        <dbReference type="ChEBI" id="CHEBI:30616"/>
    </ligand>
</feature>
<dbReference type="GO" id="GO:0005021">
    <property type="term" value="F:vascular endothelial growth factor receptor activity"/>
    <property type="evidence" value="ECO:0007669"/>
    <property type="project" value="InterPro"/>
</dbReference>
<evidence type="ECO:0000256" key="25">
    <source>
        <dbReference type="ARBA" id="ARBA00023137"/>
    </source>
</evidence>
<feature type="domain" description="Ig-like" evidence="40">
    <location>
        <begin position="364"/>
        <end position="446"/>
    </location>
</feature>
<reference evidence="41" key="1">
    <citation type="submission" date="2019-03" db="UniProtKB">
        <authorList>
            <consortium name="Ensembl"/>
        </authorList>
    </citation>
    <scope>IDENTIFICATION</scope>
</reference>
<dbReference type="InterPro" id="IPR017441">
    <property type="entry name" value="Protein_kinase_ATP_BS"/>
</dbReference>
<evidence type="ECO:0000259" key="40">
    <source>
        <dbReference type="PROSITE" id="PS50835"/>
    </source>
</evidence>
<dbReference type="Pfam" id="PF07714">
    <property type="entry name" value="PK_Tyr_Ser-Thr"/>
    <property type="match status" value="1"/>
</dbReference>
<keyword evidence="34" id="KW-0460">Magnesium</keyword>
<keyword evidence="25" id="KW-0829">Tyrosine-protein kinase</keyword>
<evidence type="ECO:0000256" key="23">
    <source>
        <dbReference type="ARBA" id="ARBA00022989"/>
    </source>
</evidence>
<evidence type="ECO:0000256" key="30">
    <source>
        <dbReference type="ARBA" id="ARBA00023329"/>
    </source>
</evidence>
<evidence type="ECO:0000256" key="22">
    <source>
        <dbReference type="ARBA" id="ARBA00022949"/>
    </source>
</evidence>
<dbReference type="Gene3D" id="1.10.510.10">
    <property type="entry name" value="Transferase(Phosphotransferase) domain 1"/>
    <property type="match status" value="1"/>
</dbReference>
<feature type="domain" description="Ig-like" evidence="40">
    <location>
        <begin position="564"/>
        <end position="636"/>
    </location>
</feature>
<accession>A0A452TIW7</accession>
<evidence type="ECO:0000256" key="5">
    <source>
        <dbReference type="ARBA" id="ARBA00004541"/>
    </source>
</evidence>
<dbReference type="CDD" id="cd05103">
    <property type="entry name" value="PTKc_VEGFR2"/>
    <property type="match status" value="1"/>
</dbReference>
<dbReference type="PROSITE" id="PS00107">
    <property type="entry name" value="PROTEIN_KINASE_ATP"/>
    <property type="match status" value="1"/>
</dbReference>
<evidence type="ECO:0000256" key="7">
    <source>
        <dbReference type="ARBA" id="ARBA00022256"/>
    </source>
</evidence>
<dbReference type="GO" id="GO:0046872">
    <property type="term" value="F:metal ion binding"/>
    <property type="evidence" value="ECO:0007669"/>
    <property type="project" value="UniProtKB-KW"/>
</dbReference>
<evidence type="ECO:0000256" key="32">
    <source>
        <dbReference type="PIRSR" id="PIRSR000615-1"/>
    </source>
</evidence>
<evidence type="ECO:0000256" key="35">
    <source>
        <dbReference type="PROSITE-ProRule" id="PRU10141"/>
    </source>
</evidence>
<dbReference type="SUPFAM" id="SSF56112">
    <property type="entry name" value="Protein kinase-like (PK-like)"/>
    <property type="match status" value="1"/>
</dbReference>
<dbReference type="SMART" id="SM00408">
    <property type="entry name" value="IGc2"/>
    <property type="match status" value="4"/>
</dbReference>
<keyword evidence="9" id="KW-1003">Cell membrane</keyword>
<evidence type="ECO:0000256" key="16">
    <source>
        <dbReference type="ARBA" id="ARBA00022741"/>
    </source>
</evidence>
<dbReference type="InterPro" id="IPR008266">
    <property type="entry name" value="Tyr_kinase_AS"/>
</dbReference>
<keyword evidence="18" id="KW-0418">Kinase</keyword>
<keyword evidence="30" id="KW-0968">Cytoplasmic vesicle</keyword>
<dbReference type="Ensembl" id="ENSUMAT00000009438.1">
    <property type="protein sequence ID" value="ENSUMAP00000007872.1"/>
    <property type="gene ID" value="ENSUMAG00000005658.1"/>
</dbReference>
<evidence type="ECO:0000256" key="1">
    <source>
        <dbReference type="ARBA" id="ARBA00004240"/>
    </source>
</evidence>
<dbReference type="InterPro" id="IPR009136">
    <property type="entry name" value="VEGFR2_rcpt"/>
</dbReference>
<dbReference type="Pfam" id="PF17988">
    <property type="entry name" value="VEGFR-2_TMD"/>
    <property type="match status" value="1"/>
</dbReference>
<dbReference type="InterPro" id="IPR001824">
    <property type="entry name" value="Tyr_kinase_rcpt_3_CS"/>
</dbReference>
<dbReference type="InterPro" id="IPR013783">
    <property type="entry name" value="Ig-like_fold"/>
</dbReference>
<dbReference type="InterPro" id="IPR055238">
    <property type="entry name" value="VEGFR1-3_N_Ig-like"/>
</dbReference>
<keyword evidence="12" id="KW-0808">Transferase</keyword>
<dbReference type="GO" id="GO:0043408">
    <property type="term" value="P:regulation of MAPK cascade"/>
    <property type="evidence" value="ECO:0007669"/>
    <property type="project" value="TreeGrafter"/>
</dbReference>
<dbReference type="EC" id="2.7.10.1" evidence="6"/>
<dbReference type="InterPro" id="IPR050122">
    <property type="entry name" value="RTK"/>
</dbReference>
<dbReference type="Pfam" id="PF22854">
    <property type="entry name" value="VEGFR1-3_N_Ig-like"/>
    <property type="match status" value="1"/>
</dbReference>
<evidence type="ECO:0000256" key="36">
    <source>
        <dbReference type="RuleBase" id="RU000311"/>
    </source>
</evidence>
<dbReference type="FunFam" id="1.10.510.10:FF:000077">
    <property type="entry name" value="Vascular endothelial growth factor receptor 2"/>
    <property type="match status" value="1"/>
</dbReference>
<keyword evidence="10" id="KW-0597">Phosphoprotein</keyword>
<dbReference type="GO" id="GO:0043235">
    <property type="term" value="C:receptor complex"/>
    <property type="evidence" value="ECO:0007669"/>
    <property type="project" value="TreeGrafter"/>
</dbReference>
<evidence type="ECO:0000256" key="29">
    <source>
        <dbReference type="ARBA" id="ARBA00023319"/>
    </source>
</evidence>
<dbReference type="GO" id="GO:0005886">
    <property type="term" value="C:plasma membrane"/>
    <property type="evidence" value="ECO:0007669"/>
    <property type="project" value="UniProtKB-SubCell"/>
</dbReference>
<dbReference type="InterPro" id="IPR007110">
    <property type="entry name" value="Ig-like_dom"/>
</dbReference>
<feature type="domain" description="Protein kinase" evidence="39">
    <location>
        <begin position="731"/>
        <end position="1044"/>
    </location>
</feature>
<feature type="compositionally biased region" description="Polar residues" evidence="37">
    <location>
        <begin position="1105"/>
        <end position="1118"/>
    </location>
</feature>
<dbReference type="GO" id="GO:0001525">
    <property type="term" value="P:angiogenesis"/>
    <property type="evidence" value="ECO:0007669"/>
    <property type="project" value="UniProtKB-KW"/>
</dbReference>
<dbReference type="SMART" id="SM00409">
    <property type="entry name" value="IG"/>
    <property type="match status" value="7"/>
</dbReference>
<dbReference type="GO" id="GO:0048010">
    <property type="term" value="P:vascular endothelial growth factor receptor signaling pathway"/>
    <property type="evidence" value="ECO:0007669"/>
    <property type="project" value="InterPro"/>
</dbReference>
<evidence type="ECO:0000256" key="14">
    <source>
        <dbReference type="ARBA" id="ARBA00022729"/>
    </source>
</evidence>
<dbReference type="PRINTS" id="PR01832">
    <property type="entry name" value="VEGFRECEPTOR"/>
</dbReference>
<comment type="similarity">
    <text evidence="36">Belongs to the protein kinase superfamily. Tyr protein kinase family. CSF-1/PDGF receptor subfamily.</text>
</comment>
<dbReference type="PROSITE" id="PS00109">
    <property type="entry name" value="PROTEIN_KINASE_TYR"/>
    <property type="match status" value="1"/>
</dbReference>
<dbReference type="CDD" id="cd00096">
    <property type="entry name" value="Ig"/>
    <property type="match status" value="2"/>
</dbReference>
<dbReference type="PROSITE" id="PS50835">
    <property type="entry name" value="IG_LIKE"/>
    <property type="match status" value="4"/>
</dbReference>
<dbReference type="PANTHER" id="PTHR24416">
    <property type="entry name" value="TYROSINE-PROTEIN KINASE RECEPTOR"/>
    <property type="match status" value="1"/>
</dbReference>